<keyword evidence="1" id="KW-0472">Membrane</keyword>
<gene>
    <name evidence="2" type="ORF">E1283_22775</name>
</gene>
<accession>A0A4V2Y2B2</accession>
<feature type="transmembrane region" description="Helical" evidence="1">
    <location>
        <begin position="18"/>
        <end position="40"/>
    </location>
</feature>
<protein>
    <recommendedName>
        <fullName evidence="4">Integral membrane protein</fullName>
    </recommendedName>
</protein>
<feature type="transmembrane region" description="Helical" evidence="1">
    <location>
        <begin position="311"/>
        <end position="330"/>
    </location>
</feature>
<organism evidence="2 3">
    <name type="scientific">Streptomyces hainanensis</name>
    <dbReference type="NCBI Taxonomy" id="402648"/>
    <lineage>
        <taxon>Bacteria</taxon>
        <taxon>Bacillati</taxon>
        <taxon>Actinomycetota</taxon>
        <taxon>Actinomycetes</taxon>
        <taxon>Kitasatosporales</taxon>
        <taxon>Streptomycetaceae</taxon>
        <taxon>Streptomyces</taxon>
    </lineage>
</organism>
<dbReference type="Proteomes" id="UP000295345">
    <property type="component" value="Unassembled WGS sequence"/>
</dbReference>
<sequence length="471" mass="44951">MAVRLGPVGPGPNALEGAAAALCAVAAMAAVSALALVLLGAGSVGSLWPLTMAVTAMAVGGSVRAEATGSGAAGSTDSGLGALFGGGGGLGPSLSGAVQVVPLGVTLVGAVVLWLAFARRPRSRRLDAGEWAARAAGACAAGVLALAVVAALGRGEITVPDSATSGPGDALGGLGGPGGLGGGGMADLATRYEAQVGTTALGALPWVVVTLAVGCAIGRRLRFPLGGTPDRLRDAWAPSVSAVVRTLLVLAWVPTMLLATVGTAVGGRAGTAAGAVLLLAPNALAVLLTLGAGAPWTAAAHPVESAEGSPLASLLGGTGATGGTGGLLGAGALPDAAEDLRSLAVGGVPLWAPALGLLAVVLVGCAHAAARAGHPSLARAPLGHRGRFARHLGAAWRFGIVTAVVLGGAAWLAEASGRFGISVFGGELGGTRAELGGGVVPWAAALGLLAGSLAGFAGSLLSTARGPRAPR</sequence>
<reference evidence="2 3" key="1">
    <citation type="submission" date="2019-03" db="EMBL/GenBank/DDBJ databases">
        <title>Draft genome sequences of novel Actinobacteria.</title>
        <authorList>
            <person name="Sahin N."/>
            <person name="Ay H."/>
            <person name="Saygin H."/>
        </authorList>
    </citation>
    <scope>NUCLEOTIDE SEQUENCE [LARGE SCALE GENOMIC DNA]</scope>
    <source>
        <strain evidence="2 3">DSM 41900</strain>
    </source>
</reference>
<feature type="transmembrane region" description="Helical" evidence="1">
    <location>
        <begin position="439"/>
        <end position="461"/>
    </location>
</feature>
<evidence type="ECO:0000313" key="3">
    <source>
        <dbReference type="Proteomes" id="UP000295345"/>
    </source>
</evidence>
<feature type="transmembrane region" description="Helical" evidence="1">
    <location>
        <begin position="394"/>
        <end position="413"/>
    </location>
</feature>
<keyword evidence="1" id="KW-1133">Transmembrane helix</keyword>
<dbReference type="AlphaFoldDB" id="A0A4V2Y2B2"/>
<evidence type="ECO:0000256" key="1">
    <source>
        <dbReference type="SAM" id="Phobius"/>
    </source>
</evidence>
<feature type="transmembrane region" description="Helical" evidence="1">
    <location>
        <begin position="350"/>
        <end position="373"/>
    </location>
</feature>
<name>A0A4V2Y2B2_9ACTN</name>
<dbReference type="NCBIfam" id="NF038391">
    <property type="entry name" value="streptophobe"/>
    <property type="match status" value="1"/>
</dbReference>
<comment type="caution">
    <text evidence="2">The sequence shown here is derived from an EMBL/GenBank/DDBJ whole genome shotgun (WGS) entry which is preliminary data.</text>
</comment>
<dbReference type="RefSeq" id="WP_132819985.1">
    <property type="nucleotide sequence ID" value="NZ_SMKI01000266.1"/>
</dbReference>
<feature type="transmembrane region" description="Helical" evidence="1">
    <location>
        <begin position="47"/>
        <end position="65"/>
    </location>
</feature>
<dbReference type="EMBL" id="SMKI01000266">
    <property type="protein sequence ID" value="TDC71975.1"/>
    <property type="molecule type" value="Genomic_DNA"/>
</dbReference>
<feature type="transmembrane region" description="Helical" evidence="1">
    <location>
        <begin position="131"/>
        <end position="152"/>
    </location>
</feature>
<keyword evidence="3" id="KW-1185">Reference proteome</keyword>
<evidence type="ECO:0008006" key="4">
    <source>
        <dbReference type="Google" id="ProtNLM"/>
    </source>
</evidence>
<keyword evidence="1" id="KW-0812">Transmembrane</keyword>
<feature type="transmembrane region" description="Helical" evidence="1">
    <location>
        <begin position="100"/>
        <end position="119"/>
    </location>
</feature>
<dbReference type="InterPro" id="IPR047724">
    <property type="entry name" value="Streptophobe"/>
</dbReference>
<feature type="transmembrane region" description="Helical" evidence="1">
    <location>
        <begin position="203"/>
        <end position="221"/>
    </location>
</feature>
<evidence type="ECO:0000313" key="2">
    <source>
        <dbReference type="EMBL" id="TDC71975.1"/>
    </source>
</evidence>
<proteinExistence type="predicted"/>
<feature type="transmembrane region" description="Helical" evidence="1">
    <location>
        <begin position="242"/>
        <end position="266"/>
    </location>
</feature>
<feature type="transmembrane region" description="Helical" evidence="1">
    <location>
        <begin position="272"/>
        <end position="299"/>
    </location>
</feature>
<dbReference type="OrthoDB" id="4205266at2"/>